<gene>
    <name evidence="1" type="ORF">ODALV1_LOCUS2771</name>
</gene>
<evidence type="ECO:0000313" key="1">
    <source>
        <dbReference type="EMBL" id="CAL8073996.1"/>
    </source>
</evidence>
<accession>A0ABP1PR04</accession>
<comment type="caution">
    <text evidence="1">The sequence shown here is derived from an EMBL/GenBank/DDBJ whole genome shotgun (WGS) entry which is preliminary data.</text>
</comment>
<proteinExistence type="predicted"/>
<dbReference type="Proteomes" id="UP001642540">
    <property type="component" value="Unassembled WGS sequence"/>
</dbReference>
<reference evidence="1 2" key="1">
    <citation type="submission" date="2024-08" db="EMBL/GenBank/DDBJ databases">
        <authorList>
            <person name="Cucini C."/>
            <person name="Frati F."/>
        </authorList>
    </citation>
    <scope>NUCLEOTIDE SEQUENCE [LARGE SCALE GENOMIC DNA]</scope>
</reference>
<protein>
    <submittedName>
        <fullName evidence="1">Uncharacterized protein</fullName>
    </submittedName>
</protein>
<name>A0ABP1PR04_9HEXA</name>
<organism evidence="1 2">
    <name type="scientific">Orchesella dallaii</name>
    <dbReference type="NCBI Taxonomy" id="48710"/>
    <lineage>
        <taxon>Eukaryota</taxon>
        <taxon>Metazoa</taxon>
        <taxon>Ecdysozoa</taxon>
        <taxon>Arthropoda</taxon>
        <taxon>Hexapoda</taxon>
        <taxon>Collembola</taxon>
        <taxon>Entomobryomorpha</taxon>
        <taxon>Entomobryoidea</taxon>
        <taxon>Orchesellidae</taxon>
        <taxon>Orchesellinae</taxon>
        <taxon>Orchesella</taxon>
    </lineage>
</organism>
<sequence>MEFKVKKESETLLEKMFLAHARSGQIKSELMPTLLRELAADLSVNGSEIQSQIPGLEYQDAVDYDTFQNVMLHFLVKKAKKDSNEFAHKNVIGLADFETP</sequence>
<evidence type="ECO:0000313" key="2">
    <source>
        <dbReference type="Proteomes" id="UP001642540"/>
    </source>
</evidence>
<keyword evidence="2" id="KW-1185">Reference proteome</keyword>
<dbReference type="EMBL" id="CAXLJM020000007">
    <property type="protein sequence ID" value="CAL8073996.1"/>
    <property type="molecule type" value="Genomic_DNA"/>
</dbReference>